<name>A0A0F9L8M5_9ZZZZ</name>
<dbReference type="AlphaFoldDB" id="A0A0F9L8M5"/>
<gene>
    <name evidence="1" type="ORF">LCGC14_1230590</name>
</gene>
<protein>
    <submittedName>
        <fullName evidence="1">Uncharacterized protein</fullName>
    </submittedName>
</protein>
<accession>A0A0F9L8M5</accession>
<dbReference type="EMBL" id="LAZR01006564">
    <property type="protein sequence ID" value="KKM91239.1"/>
    <property type="molecule type" value="Genomic_DNA"/>
</dbReference>
<comment type="caution">
    <text evidence="1">The sequence shown here is derived from an EMBL/GenBank/DDBJ whole genome shotgun (WGS) entry which is preliminary data.</text>
</comment>
<organism evidence="1">
    <name type="scientific">marine sediment metagenome</name>
    <dbReference type="NCBI Taxonomy" id="412755"/>
    <lineage>
        <taxon>unclassified sequences</taxon>
        <taxon>metagenomes</taxon>
        <taxon>ecological metagenomes</taxon>
    </lineage>
</organism>
<evidence type="ECO:0000313" key="1">
    <source>
        <dbReference type="EMBL" id="KKM91239.1"/>
    </source>
</evidence>
<sequence length="83" mass="9626">MADNLLSGAQGMVSQGIQDALGLVKEQLGDQRSKQRVRLTNREQVDLFLRMTPNDFTELRSRVGEEQFQRYWKRMRNLGEANV</sequence>
<reference evidence="1" key="1">
    <citation type="journal article" date="2015" name="Nature">
        <title>Complex archaea that bridge the gap between prokaryotes and eukaryotes.</title>
        <authorList>
            <person name="Spang A."/>
            <person name="Saw J.H."/>
            <person name="Jorgensen S.L."/>
            <person name="Zaremba-Niedzwiedzka K."/>
            <person name="Martijn J."/>
            <person name="Lind A.E."/>
            <person name="van Eijk R."/>
            <person name="Schleper C."/>
            <person name="Guy L."/>
            <person name="Ettema T.J."/>
        </authorList>
    </citation>
    <scope>NUCLEOTIDE SEQUENCE</scope>
</reference>
<proteinExistence type="predicted"/>